<proteinExistence type="inferred from homology"/>
<dbReference type="InterPro" id="IPR002347">
    <property type="entry name" value="SDR_fam"/>
</dbReference>
<organism evidence="4 5">
    <name type="scientific">Penicillium brasilianum</name>
    <dbReference type="NCBI Taxonomy" id="104259"/>
    <lineage>
        <taxon>Eukaryota</taxon>
        <taxon>Fungi</taxon>
        <taxon>Dikarya</taxon>
        <taxon>Ascomycota</taxon>
        <taxon>Pezizomycotina</taxon>
        <taxon>Eurotiomycetes</taxon>
        <taxon>Eurotiomycetidae</taxon>
        <taxon>Eurotiales</taxon>
        <taxon>Aspergillaceae</taxon>
        <taxon>Penicillium</taxon>
    </lineage>
</organism>
<dbReference type="Gene3D" id="3.40.50.720">
    <property type="entry name" value="NAD(P)-binding Rossmann-like Domain"/>
    <property type="match status" value="1"/>
</dbReference>
<evidence type="ECO:0000256" key="2">
    <source>
        <dbReference type="ARBA" id="ARBA00022857"/>
    </source>
</evidence>
<dbReference type="STRING" id="104259.A0A0F7VFC8"/>
<dbReference type="PRINTS" id="PR00081">
    <property type="entry name" value="GDHRDH"/>
</dbReference>
<evidence type="ECO:0000256" key="3">
    <source>
        <dbReference type="ARBA" id="ARBA00023002"/>
    </source>
</evidence>
<dbReference type="Proteomes" id="UP000042958">
    <property type="component" value="Unassembled WGS sequence"/>
</dbReference>
<evidence type="ECO:0008006" key="6">
    <source>
        <dbReference type="Google" id="ProtNLM"/>
    </source>
</evidence>
<dbReference type="InterPro" id="IPR036291">
    <property type="entry name" value="NAD(P)-bd_dom_sf"/>
</dbReference>
<dbReference type="PANTHER" id="PTHR24320">
    <property type="entry name" value="RETINOL DEHYDROGENASE"/>
    <property type="match status" value="1"/>
</dbReference>
<dbReference type="AlphaFoldDB" id="A0A0F7VFC8"/>
<gene>
    <name evidence="4" type="ORF">PMG11_03382</name>
</gene>
<comment type="similarity">
    <text evidence="1">Belongs to the short-chain dehydrogenases/reductases (SDR) family.</text>
</comment>
<dbReference type="GO" id="GO:0016491">
    <property type="term" value="F:oxidoreductase activity"/>
    <property type="evidence" value="ECO:0007669"/>
    <property type="project" value="UniProtKB-KW"/>
</dbReference>
<dbReference type="Pfam" id="PF00106">
    <property type="entry name" value="adh_short"/>
    <property type="match status" value="1"/>
</dbReference>
<name>A0A0F7VFC8_PENBI</name>
<keyword evidence="2" id="KW-0521">NADP</keyword>
<accession>A0A0F7VFC8</accession>
<keyword evidence="5" id="KW-1185">Reference proteome</keyword>
<protein>
    <recommendedName>
        <fullName evidence="6">Short-chain dehydrogenase</fullName>
    </recommendedName>
</protein>
<dbReference type="OrthoDB" id="191139at2759"/>
<evidence type="ECO:0000313" key="5">
    <source>
        <dbReference type="Proteomes" id="UP000042958"/>
    </source>
</evidence>
<keyword evidence="3" id="KW-0560">Oxidoreductase</keyword>
<sequence>MPYHHTSTATHLVLDYAPFIMGKTILVTGVSPGSLGDFYVKSIAKARPACLILAGRSAGKLEQCARRIHAESSNVRIKTLEIDLGSLESVRKAADQVNGWEDVPFIDVLVNNAGIMAVEYKLSIDGFESHFATNHLGPFLFTNLIMKKVLNGRNPRIVIVSSDGHRLSPIRFYDYNFDGGKTYNKWVGYGQSKTANMLMALSLAKKLGVKYGLQAYSLHPGQIMTNLGSHLDWNVDMQDLLFVYRQLGEREGWQDQGFTLKTLDQGTATHIYASFDPTLKAHNGAHLVDSHIADPMENIVKPWATNALEAEKLWVLSEQLVGQKFPY</sequence>
<dbReference type="PANTHER" id="PTHR24320:SF283">
    <property type="entry name" value="RETINOL DEHYDROGENASE 11"/>
    <property type="match status" value="1"/>
</dbReference>
<dbReference type="EMBL" id="CDHK01000003">
    <property type="protein sequence ID" value="CEO58675.1"/>
    <property type="molecule type" value="Genomic_DNA"/>
</dbReference>
<reference evidence="5" key="1">
    <citation type="journal article" date="2015" name="Genome Announc.">
        <title>Draft genome sequence of the fungus Penicillium brasilianum MG11.</title>
        <authorList>
            <person name="Horn F."/>
            <person name="Linde J."/>
            <person name="Mattern D.J."/>
            <person name="Walther G."/>
            <person name="Guthke R."/>
            <person name="Brakhage A.A."/>
            <person name="Valiante V."/>
        </authorList>
    </citation>
    <scope>NUCLEOTIDE SEQUENCE [LARGE SCALE GENOMIC DNA]</scope>
    <source>
        <strain evidence="5">MG11</strain>
    </source>
</reference>
<dbReference type="SUPFAM" id="SSF51735">
    <property type="entry name" value="NAD(P)-binding Rossmann-fold domains"/>
    <property type="match status" value="1"/>
</dbReference>
<evidence type="ECO:0000256" key="1">
    <source>
        <dbReference type="ARBA" id="ARBA00006484"/>
    </source>
</evidence>
<evidence type="ECO:0000313" key="4">
    <source>
        <dbReference type="EMBL" id="CEO58675.1"/>
    </source>
</evidence>